<sequence>MQETYSLLTVKIRIHIDRLQPRAARRRWWAVGLQKEGGDTLPSLGCPLTGILARWEGGVVRAGEEPSIKGSQGPPGTICDGAELWLWWNSYVPICNVSVFLSWLTVVNSYTINIGSPSPVSLLDRVVNSYTINIGNTTQASLPDTVHGERGLGGGGGIEKRPSGGAADPMARVASFCCGALDQETLTGIRMWIRSGSLEQAEIRALHVRAVPTAGSTFPVLSPQNPATFDDNRERKAMSSEASPYRTGPPRGESTCRAPPEKGSPL</sequence>
<protein>
    <submittedName>
        <fullName evidence="2">Uncharacterized protein</fullName>
    </submittedName>
</protein>
<dbReference type="AlphaFoldDB" id="A0A401RLG5"/>
<evidence type="ECO:0000313" key="2">
    <source>
        <dbReference type="EMBL" id="GCC18950.1"/>
    </source>
</evidence>
<proteinExistence type="predicted"/>
<evidence type="ECO:0000313" key="3">
    <source>
        <dbReference type="Proteomes" id="UP000287033"/>
    </source>
</evidence>
<name>A0A401RLG5_CHIPU</name>
<accession>A0A401RLG5</accession>
<dbReference type="EMBL" id="BEZZ01004687">
    <property type="protein sequence ID" value="GCC18950.1"/>
    <property type="molecule type" value="Genomic_DNA"/>
</dbReference>
<gene>
    <name evidence="2" type="ORF">chiPu_0021744</name>
</gene>
<evidence type="ECO:0000256" key="1">
    <source>
        <dbReference type="SAM" id="MobiDB-lite"/>
    </source>
</evidence>
<feature type="region of interest" description="Disordered" evidence="1">
    <location>
        <begin position="215"/>
        <end position="266"/>
    </location>
</feature>
<dbReference type="Proteomes" id="UP000287033">
    <property type="component" value="Unassembled WGS sequence"/>
</dbReference>
<reference evidence="2 3" key="1">
    <citation type="journal article" date="2018" name="Nat. Ecol. Evol.">
        <title>Shark genomes provide insights into elasmobranch evolution and the origin of vertebrates.</title>
        <authorList>
            <person name="Hara Y"/>
            <person name="Yamaguchi K"/>
            <person name="Onimaru K"/>
            <person name="Kadota M"/>
            <person name="Koyanagi M"/>
            <person name="Keeley SD"/>
            <person name="Tatsumi K"/>
            <person name="Tanaka K"/>
            <person name="Motone F"/>
            <person name="Kageyama Y"/>
            <person name="Nozu R"/>
            <person name="Adachi N"/>
            <person name="Nishimura O"/>
            <person name="Nakagawa R"/>
            <person name="Tanegashima C"/>
            <person name="Kiyatake I"/>
            <person name="Matsumoto R"/>
            <person name="Murakumo K"/>
            <person name="Nishida K"/>
            <person name="Terakita A"/>
            <person name="Kuratani S"/>
            <person name="Sato K"/>
            <person name="Hyodo S Kuraku.S."/>
        </authorList>
    </citation>
    <scope>NUCLEOTIDE SEQUENCE [LARGE SCALE GENOMIC DNA]</scope>
</reference>
<keyword evidence="3" id="KW-1185">Reference proteome</keyword>
<dbReference type="OrthoDB" id="10593092at2759"/>
<organism evidence="2 3">
    <name type="scientific">Chiloscyllium punctatum</name>
    <name type="common">Brownbanded bambooshark</name>
    <name type="synonym">Hemiscyllium punctatum</name>
    <dbReference type="NCBI Taxonomy" id="137246"/>
    <lineage>
        <taxon>Eukaryota</taxon>
        <taxon>Metazoa</taxon>
        <taxon>Chordata</taxon>
        <taxon>Craniata</taxon>
        <taxon>Vertebrata</taxon>
        <taxon>Chondrichthyes</taxon>
        <taxon>Elasmobranchii</taxon>
        <taxon>Galeomorphii</taxon>
        <taxon>Galeoidea</taxon>
        <taxon>Orectolobiformes</taxon>
        <taxon>Hemiscylliidae</taxon>
        <taxon>Chiloscyllium</taxon>
    </lineage>
</organism>
<comment type="caution">
    <text evidence="2">The sequence shown here is derived from an EMBL/GenBank/DDBJ whole genome shotgun (WGS) entry which is preliminary data.</text>
</comment>